<dbReference type="GO" id="GO:0016887">
    <property type="term" value="F:ATP hydrolysis activity"/>
    <property type="evidence" value="ECO:0007669"/>
    <property type="project" value="TreeGrafter"/>
</dbReference>
<dbReference type="SMART" id="SM00382">
    <property type="entry name" value="AAA"/>
    <property type="match status" value="1"/>
</dbReference>
<protein>
    <submittedName>
        <fullName evidence="5">Type II traffic warden ATPase</fullName>
    </submittedName>
</protein>
<feature type="domain" description="AAA+ ATPase" evidence="4">
    <location>
        <begin position="206"/>
        <end position="327"/>
    </location>
</feature>
<evidence type="ECO:0000256" key="3">
    <source>
        <dbReference type="ARBA" id="ARBA00022840"/>
    </source>
</evidence>
<keyword evidence="6" id="KW-1185">Reference proteome</keyword>
<name>A0A3S4ZQQ4_9FIRM</name>
<dbReference type="EMBL" id="LR134523">
    <property type="protein sequence ID" value="VEJ35724.1"/>
    <property type="molecule type" value="Genomic_DNA"/>
</dbReference>
<dbReference type="SUPFAM" id="SSF52540">
    <property type="entry name" value="P-loop containing nucleoside triphosphate hydrolases"/>
    <property type="match status" value="1"/>
</dbReference>
<dbReference type="OrthoDB" id="9808272at2"/>
<comment type="similarity">
    <text evidence="1">Belongs to the GSP E family.</text>
</comment>
<dbReference type="CDD" id="cd01129">
    <property type="entry name" value="PulE-GspE-like"/>
    <property type="match status" value="1"/>
</dbReference>
<dbReference type="GO" id="GO:0005886">
    <property type="term" value="C:plasma membrane"/>
    <property type="evidence" value="ECO:0007669"/>
    <property type="project" value="TreeGrafter"/>
</dbReference>
<dbReference type="PANTHER" id="PTHR30258">
    <property type="entry name" value="TYPE II SECRETION SYSTEM PROTEIN GSPE-RELATED"/>
    <property type="match status" value="1"/>
</dbReference>
<dbReference type="GO" id="GO:0005524">
    <property type="term" value="F:ATP binding"/>
    <property type="evidence" value="ECO:0007669"/>
    <property type="project" value="UniProtKB-KW"/>
</dbReference>
<dbReference type="InterPro" id="IPR003593">
    <property type="entry name" value="AAA+_ATPase"/>
</dbReference>
<dbReference type="RefSeq" id="WP_126465486.1">
    <property type="nucleotide sequence ID" value="NZ_LR134523.1"/>
</dbReference>
<dbReference type="AlphaFoldDB" id="A0A3S4ZQQ4"/>
<dbReference type="PANTHER" id="PTHR30258:SF3">
    <property type="entry name" value="SLL1921 PROTEIN"/>
    <property type="match status" value="1"/>
</dbReference>
<dbReference type="Gene3D" id="3.40.50.300">
    <property type="entry name" value="P-loop containing nucleotide triphosphate hydrolases"/>
    <property type="match status" value="1"/>
</dbReference>
<organism evidence="5 6">
    <name type="scientific">Aedoeadaptatus ivorii</name>
    <dbReference type="NCBI Taxonomy" id="54006"/>
    <lineage>
        <taxon>Bacteria</taxon>
        <taxon>Bacillati</taxon>
        <taxon>Bacillota</taxon>
        <taxon>Tissierellia</taxon>
        <taxon>Tissierellales</taxon>
        <taxon>Peptoniphilaceae</taxon>
        <taxon>Aedoeadaptatus</taxon>
    </lineage>
</organism>
<dbReference type="Gene3D" id="3.30.450.90">
    <property type="match status" value="1"/>
</dbReference>
<evidence type="ECO:0000256" key="1">
    <source>
        <dbReference type="ARBA" id="ARBA00006611"/>
    </source>
</evidence>
<dbReference type="KEGG" id="piv:NCTC13079_00889"/>
<accession>A0A3S4ZQQ4</accession>
<reference evidence="5 6" key="1">
    <citation type="submission" date="2018-12" db="EMBL/GenBank/DDBJ databases">
        <authorList>
            <consortium name="Pathogen Informatics"/>
        </authorList>
    </citation>
    <scope>NUCLEOTIDE SEQUENCE [LARGE SCALE GENOMIC DNA]</scope>
    <source>
        <strain evidence="5 6">NCTC13079</strain>
    </source>
</reference>
<gene>
    <name evidence="5" type="primary">epsE</name>
    <name evidence="5" type="ORF">NCTC13079_00889</name>
</gene>
<keyword evidence="2" id="KW-0547">Nucleotide-binding</keyword>
<dbReference type="InterPro" id="IPR027417">
    <property type="entry name" value="P-loop_NTPase"/>
</dbReference>
<evidence type="ECO:0000256" key="2">
    <source>
        <dbReference type="ARBA" id="ARBA00022741"/>
    </source>
</evidence>
<dbReference type="Proteomes" id="UP000269544">
    <property type="component" value="Chromosome"/>
</dbReference>
<dbReference type="Pfam" id="PF00437">
    <property type="entry name" value="T2SSE"/>
    <property type="match status" value="1"/>
</dbReference>
<sequence length="446" mass="50315">METKRDLDAICKRFRVNFIGEREDGFVFEAKEPSPELRDDLSFVIRRKVILEKISDMSSKTPESGGRRQNDDAVSMTNAILDDAVKECCSDVHVEPQKENWRVRMRRKGTLFVYGTYPDALYSGFATRLKILAAMDIGERRRPQDGRFSFERDGRKIDVRVSAIPVGGREKLVLRILDPEGMDYTPVGIGLEGENLRTTDALLRQPQGLILLCGPTGCGKTSTLYTFIQRLNQPDRNIVTIEDPVEYAIEGINQMQVNEKADVTFTSGLESILRQDPEVIMVGEIRSRETAEIALRASITGHLIFSTLHTTDSPAAVLRLRDMGIPAYMISAGVIGILSQRLVRTLCPYCKTEDDRKDAFFQVDGIHYRAVGCERCRNGYAGREAVFEILTVDDGMRRRIAADADIDEIRAYAIERGMLSLKEALRRKIQNGTIDIEEAYRTTMTL</sequence>
<evidence type="ECO:0000259" key="4">
    <source>
        <dbReference type="SMART" id="SM00382"/>
    </source>
</evidence>
<evidence type="ECO:0000313" key="5">
    <source>
        <dbReference type="EMBL" id="VEJ35724.1"/>
    </source>
</evidence>
<proteinExistence type="inferred from homology"/>
<keyword evidence="3" id="KW-0067">ATP-binding</keyword>
<evidence type="ECO:0000313" key="6">
    <source>
        <dbReference type="Proteomes" id="UP000269544"/>
    </source>
</evidence>
<dbReference type="InterPro" id="IPR001482">
    <property type="entry name" value="T2SS/T4SS_dom"/>
</dbReference>